<sequence length="109" mass="11714">MGDTPIPTEATATVECVNFTDCECNGKTVNITMREGLGMENISSLIKDAIAAMYPVDTSKTFWAGSSIGWTLKGRGDTSDMFPNGLSMETLINTVGSNVEITAIKNIDW</sequence>
<dbReference type="AlphaFoldDB" id="A0A9W7YGS0"/>
<gene>
    <name evidence="1" type="ORF">LPJ61_001512</name>
</gene>
<reference evidence="1" key="1">
    <citation type="submission" date="2022-07" db="EMBL/GenBank/DDBJ databases">
        <title>Phylogenomic reconstructions and comparative analyses of Kickxellomycotina fungi.</title>
        <authorList>
            <person name="Reynolds N.K."/>
            <person name="Stajich J.E."/>
            <person name="Barry K."/>
            <person name="Grigoriev I.V."/>
            <person name="Crous P."/>
            <person name="Smith M.E."/>
        </authorList>
    </citation>
    <scope>NUCLEOTIDE SEQUENCE</scope>
    <source>
        <strain evidence="1">BCRC 34381</strain>
    </source>
</reference>
<name>A0A9W7YGS0_9FUNG</name>
<evidence type="ECO:0000313" key="2">
    <source>
        <dbReference type="Proteomes" id="UP001143981"/>
    </source>
</evidence>
<evidence type="ECO:0000313" key="1">
    <source>
        <dbReference type="EMBL" id="KAJ1733533.1"/>
    </source>
</evidence>
<protein>
    <submittedName>
        <fullName evidence="1">Uncharacterized protein</fullName>
    </submittedName>
</protein>
<dbReference type="Proteomes" id="UP001143981">
    <property type="component" value="Unassembled WGS sequence"/>
</dbReference>
<comment type="caution">
    <text evidence="1">The sequence shown here is derived from an EMBL/GenBank/DDBJ whole genome shotgun (WGS) entry which is preliminary data.</text>
</comment>
<organism evidence="1 2">
    <name type="scientific">Coemansia biformis</name>
    <dbReference type="NCBI Taxonomy" id="1286918"/>
    <lineage>
        <taxon>Eukaryota</taxon>
        <taxon>Fungi</taxon>
        <taxon>Fungi incertae sedis</taxon>
        <taxon>Zoopagomycota</taxon>
        <taxon>Kickxellomycotina</taxon>
        <taxon>Kickxellomycetes</taxon>
        <taxon>Kickxellales</taxon>
        <taxon>Kickxellaceae</taxon>
        <taxon>Coemansia</taxon>
    </lineage>
</organism>
<accession>A0A9W7YGS0</accession>
<proteinExistence type="predicted"/>
<dbReference type="EMBL" id="JANBOI010000133">
    <property type="protein sequence ID" value="KAJ1733533.1"/>
    <property type="molecule type" value="Genomic_DNA"/>
</dbReference>
<keyword evidence="2" id="KW-1185">Reference proteome</keyword>